<proteinExistence type="predicted"/>
<accession>A0A2T0WFQ1</accession>
<comment type="caution">
    <text evidence="1">The sequence shown here is derived from an EMBL/GenBank/DDBJ whole genome shotgun (WGS) entry which is preliminary data.</text>
</comment>
<dbReference type="EMBL" id="PVTR01000012">
    <property type="protein sequence ID" value="PRY85506.1"/>
    <property type="molecule type" value="Genomic_DNA"/>
</dbReference>
<evidence type="ECO:0000313" key="2">
    <source>
        <dbReference type="Proteomes" id="UP000238157"/>
    </source>
</evidence>
<gene>
    <name evidence="1" type="ORF">CLW00_11287</name>
</gene>
<name>A0A2T0WFQ1_9BACT</name>
<dbReference type="AlphaFoldDB" id="A0A2T0WFQ1"/>
<evidence type="ECO:0000313" key="1">
    <source>
        <dbReference type="EMBL" id="PRY85506.1"/>
    </source>
</evidence>
<sequence length="72" mass="8200">MDKLVIALLTQKQFKSISRKDARIYSGGTSWRQPRSGLAFKTAYHLNVGDFLNLKSEILIQKSTEIQKKMGN</sequence>
<organism evidence="1 2">
    <name type="scientific">Mongoliibacter ruber</name>
    <dbReference type="NCBI Taxonomy" id="1750599"/>
    <lineage>
        <taxon>Bacteria</taxon>
        <taxon>Pseudomonadati</taxon>
        <taxon>Bacteroidota</taxon>
        <taxon>Cytophagia</taxon>
        <taxon>Cytophagales</taxon>
        <taxon>Cyclobacteriaceae</taxon>
        <taxon>Mongoliibacter</taxon>
    </lineage>
</organism>
<reference evidence="1 2" key="1">
    <citation type="submission" date="2018-03" db="EMBL/GenBank/DDBJ databases">
        <title>Genomic Encyclopedia of Archaeal and Bacterial Type Strains, Phase II (KMG-II): from individual species to whole genera.</title>
        <authorList>
            <person name="Goeker M."/>
        </authorList>
    </citation>
    <scope>NUCLEOTIDE SEQUENCE [LARGE SCALE GENOMIC DNA]</scope>
    <source>
        <strain evidence="1 2">DSM 27929</strain>
    </source>
</reference>
<protein>
    <submittedName>
        <fullName evidence="1">Uncharacterized protein</fullName>
    </submittedName>
</protein>
<keyword evidence="2" id="KW-1185">Reference proteome</keyword>
<dbReference type="Proteomes" id="UP000238157">
    <property type="component" value="Unassembled WGS sequence"/>
</dbReference>